<keyword evidence="6" id="KW-1185">Reference proteome</keyword>
<evidence type="ECO:0000313" key="7">
    <source>
        <dbReference type="Proteomes" id="UP000054815"/>
    </source>
</evidence>
<sequence>MKCGRLIFLTLSDHKISRSWLDKTKWTKTEKQLFHLALLTIRHDEALFSLAQKCCLCIHPDLEVRQKTNPRRIQHAWMSQTKKKDYAKKQYYGNEPGNSRQASFWGNQTPLDRIRHADERCHATRKKQ</sequence>
<feature type="region of interest" description="Disordered" evidence="1">
    <location>
        <begin position="87"/>
        <end position="111"/>
    </location>
</feature>
<comment type="caution">
    <text evidence="2">The sequence shown here is derived from an EMBL/GenBank/DDBJ whole genome shotgun (WGS) entry which is preliminary data.</text>
</comment>
<evidence type="ECO:0000256" key="1">
    <source>
        <dbReference type="SAM" id="MobiDB-lite"/>
    </source>
</evidence>
<dbReference type="Proteomes" id="UP000054805">
    <property type="component" value="Unassembled WGS sequence"/>
</dbReference>
<dbReference type="OrthoDB" id="10363432at2759"/>
<accession>A0A0V0XWJ5</accession>
<name>A0A0V0XWJ5_TRIPS</name>
<organism evidence="2 7">
    <name type="scientific">Trichinella pseudospiralis</name>
    <name type="common">Parasitic roundworm</name>
    <dbReference type="NCBI Taxonomy" id="6337"/>
    <lineage>
        <taxon>Eukaryota</taxon>
        <taxon>Metazoa</taxon>
        <taxon>Ecdysozoa</taxon>
        <taxon>Nematoda</taxon>
        <taxon>Enoplea</taxon>
        <taxon>Dorylaimia</taxon>
        <taxon>Trichinellida</taxon>
        <taxon>Trichinellidae</taxon>
        <taxon>Trichinella</taxon>
    </lineage>
</organism>
<dbReference type="Proteomes" id="UP000054632">
    <property type="component" value="Unassembled WGS sequence"/>
</dbReference>
<feature type="compositionally biased region" description="Polar residues" evidence="1">
    <location>
        <begin position="96"/>
        <end position="110"/>
    </location>
</feature>
<dbReference type="AlphaFoldDB" id="A0A0V0XWJ5"/>
<dbReference type="EMBL" id="JYDS01000045">
    <property type="protein sequence ID" value="KRZ29460.1"/>
    <property type="molecule type" value="Genomic_DNA"/>
</dbReference>
<dbReference type="EMBL" id="JYDR01000016">
    <property type="protein sequence ID" value="KRY75652.1"/>
    <property type="molecule type" value="Genomic_DNA"/>
</dbReference>
<gene>
    <name evidence="3" type="ORF">T4A_3570</name>
    <name evidence="4" type="ORF">T4B_3019</name>
    <name evidence="2" type="ORF">T4E_231</name>
</gene>
<evidence type="ECO:0000313" key="4">
    <source>
        <dbReference type="EMBL" id="KRZ29460.1"/>
    </source>
</evidence>
<dbReference type="EMBL" id="JYDU01000118">
    <property type="protein sequence ID" value="KRX92176.1"/>
    <property type="molecule type" value="Genomic_DNA"/>
</dbReference>
<evidence type="ECO:0000313" key="6">
    <source>
        <dbReference type="Proteomes" id="UP000054805"/>
    </source>
</evidence>
<reference evidence="5 6" key="1">
    <citation type="submission" date="2015-01" db="EMBL/GenBank/DDBJ databases">
        <title>Evolution of Trichinella species and genotypes.</title>
        <authorList>
            <person name="Korhonen P.K."/>
            <person name="Edoardo P."/>
            <person name="Giuseppe L.R."/>
            <person name="Gasser R.B."/>
        </authorList>
    </citation>
    <scope>NUCLEOTIDE SEQUENCE [LARGE SCALE GENOMIC DNA]</scope>
    <source>
        <strain evidence="3">ISS13</strain>
        <strain evidence="2">ISS141</strain>
        <strain evidence="4">ISS588</strain>
    </source>
</reference>
<protein>
    <submittedName>
        <fullName evidence="2">Uncharacterized protein</fullName>
    </submittedName>
</protein>
<proteinExistence type="predicted"/>
<evidence type="ECO:0000313" key="2">
    <source>
        <dbReference type="EMBL" id="KRX92176.1"/>
    </source>
</evidence>
<dbReference type="Proteomes" id="UP000054815">
    <property type="component" value="Unassembled WGS sequence"/>
</dbReference>
<evidence type="ECO:0000313" key="3">
    <source>
        <dbReference type="EMBL" id="KRY75652.1"/>
    </source>
</evidence>
<evidence type="ECO:0000313" key="5">
    <source>
        <dbReference type="Proteomes" id="UP000054632"/>
    </source>
</evidence>